<name>A0A4V1GMF7_EUBML</name>
<dbReference type="EMBL" id="CP029487">
    <property type="protein sequence ID" value="QCT73126.1"/>
    <property type="molecule type" value="Genomic_DNA"/>
</dbReference>
<evidence type="ECO:0000256" key="1">
    <source>
        <dbReference type="SAM" id="Phobius"/>
    </source>
</evidence>
<keyword evidence="3" id="KW-1185">Reference proteome</keyword>
<reference evidence="2 3" key="1">
    <citation type="submission" date="2018-05" db="EMBL/GenBank/DDBJ databases">
        <title>Genome comparison of Eubacterium sp.</title>
        <authorList>
            <person name="Feng Y."/>
            <person name="Sanchez-Andrea I."/>
            <person name="Stams A.J.M."/>
            <person name="De Vos W.M."/>
        </authorList>
    </citation>
    <scope>NUCLEOTIDE SEQUENCE [LARGE SCALE GENOMIC DNA]</scope>
    <source>
        <strain evidence="2 3">YI</strain>
    </source>
</reference>
<dbReference type="KEGG" id="emt:CPZ25_018005"/>
<feature type="transmembrane region" description="Helical" evidence="1">
    <location>
        <begin position="36"/>
        <end position="58"/>
    </location>
</feature>
<dbReference type="Pfam" id="PF07556">
    <property type="entry name" value="DUF1538"/>
    <property type="match status" value="1"/>
</dbReference>
<dbReference type="InterPro" id="IPR011435">
    <property type="entry name" value="UmpAB"/>
</dbReference>
<feature type="transmembrane region" description="Helical" evidence="1">
    <location>
        <begin position="144"/>
        <end position="162"/>
    </location>
</feature>
<feature type="transmembrane region" description="Helical" evidence="1">
    <location>
        <begin position="182"/>
        <end position="198"/>
    </location>
</feature>
<feature type="transmembrane region" description="Helical" evidence="1">
    <location>
        <begin position="79"/>
        <end position="98"/>
    </location>
</feature>
<evidence type="ECO:0000313" key="2">
    <source>
        <dbReference type="EMBL" id="QCT73126.1"/>
    </source>
</evidence>
<feature type="transmembrane region" description="Helical" evidence="1">
    <location>
        <begin position="12"/>
        <end position="30"/>
    </location>
</feature>
<organism evidence="2 3">
    <name type="scientific">Eubacterium maltosivorans</name>
    <dbReference type="NCBI Taxonomy" id="2041044"/>
    <lineage>
        <taxon>Bacteria</taxon>
        <taxon>Bacillati</taxon>
        <taxon>Bacillota</taxon>
        <taxon>Clostridia</taxon>
        <taxon>Eubacteriales</taxon>
        <taxon>Eubacteriaceae</taxon>
        <taxon>Eubacterium</taxon>
    </lineage>
</organism>
<protein>
    <submittedName>
        <fullName evidence="2">DUF1538 domain-containing protein</fullName>
    </submittedName>
</protein>
<proteinExistence type="predicted"/>
<keyword evidence="1" id="KW-0812">Transmembrane</keyword>
<dbReference type="RefSeq" id="WP_096919017.1">
    <property type="nucleotide sequence ID" value="NZ_CP029487.1"/>
</dbReference>
<evidence type="ECO:0000313" key="3">
    <source>
        <dbReference type="Proteomes" id="UP000218387"/>
    </source>
</evidence>
<sequence>MRKLLNSFKEVLVSILPMTVLILIISGIWAPFTPEMLASFIGGAIMMMIGMALFLFGADISMMEVGERVGNFLVSRRSLKILIIAGFFVGMFVTIAEPDVQVLAGQVAAVSEGSINRTMLIAVVGVGVGIFLVIALLRFVFQMKLYHILIIGYIAVFALSFFTNPEMAPVAFDSGGVTTGPITVPFILSLGSGITSGVRTSREGTDSFGMVALSSLGPVLAVMILGVIFR</sequence>
<dbReference type="Proteomes" id="UP000218387">
    <property type="component" value="Chromosome"/>
</dbReference>
<keyword evidence="1" id="KW-1133">Transmembrane helix</keyword>
<feature type="transmembrane region" description="Helical" evidence="1">
    <location>
        <begin position="118"/>
        <end position="137"/>
    </location>
</feature>
<keyword evidence="1" id="KW-0472">Membrane</keyword>
<dbReference type="AlphaFoldDB" id="A0A4V1GMF7"/>
<gene>
    <name evidence="2" type="ORF">CPZ25_018005</name>
</gene>
<feature type="transmembrane region" description="Helical" evidence="1">
    <location>
        <begin position="210"/>
        <end position="229"/>
    </location>
</feature>
<accession>A0A4V1GMF7</accession>